<dbReference type="Pfam" id="PF00078">
    <property type="entry name" value="RVT_1"/>
    <property type="match status" value="1"/>
</dbReference>
<evidence type="ECO:0000313" key="2">
    <source>
        <dbReference type="EMBL" id="RHL84349.1"/>
    </source>
</evidence>
<evidence type="ECO:0000313" key="3">
    <source>
        <dbReference type="Proteomes" id="UP000283325"/>
    </source>
</evidence>
<dbReference type="InterPro" id="IPR051083">
    <property type="entry name" value="GrpII_Intron_Splice-Mob/Def"/>
</dbReference>
<dbReference type="RefSeq" id="WP_118427663.1">
    <property type="nucleotide sequence ID" value="NZ_QRPD01000019.1"/>
</dbReference>
<gene>
    <name evidence="2" type="ORF">DWZ98_15675</name>
</gene>
<dbReference type="InterPro" id="IPR043502">
    <property type="entry name" value="DNA/RNA_pol_sf"/>
</dbReference>
<accession>A0A415MT92</accession>
<dbReference type="PROSITE" id="PS50878">
    <property type="entry name" value="RT_POL"/>
    <property type="match status" value="1"/>
</dbReference>
<dbReference type="SUPFAM" id="SSF56672">
    <property type="entry name" value="DNA/RNA polymerases"/>
    <property type="match status" value="1"/>
</dbReference>
<dbReference type="AlphaFoldDB" id="A0A415MT92"/>
<reference evidence="2 3" key="1">
    <citation type="submission" date="2018-08" db="EMBL/GenBank/DDBJ databases">
        <title>A genome reference for cultivated species of the human gut microbiota.</title>
        <authorList>
            <person name="Zou Y."/>
            <person name="Xue W."/>
            <person name="Luo G."/>
        </authorList>
    </citation>
    <scope>NUCLEOTIDE SEQUENCE [LARGE SCALE GENOMIC DNA]</scope>
    <source>
        <strain evidence="2 3">AF36-1BH</strain>
    </source>
</reference>
<dbReference type="EMBL" id="QRPD01000019">
    <property type="protein sequence ID" value="RHL84349.1"/>
    <property type="molecule type" value="Genomic_DNA"/>
</dbReference>
<sequence>MKRYCKNIQLDKDWIMACMLECFSDKWKRRDVAGFLAGYQTGQPLPVRAVSRMIQEKRSNVDPLLERAVEDLAREIKEHDVHFPEIHYSMRYDGNSGKLREIGVESIKQQIYNYVAVNALKELFERKIGKYQCASVPGRGQVYGKNAIERWIRKNPDKTRAGAKADARHCYPSINTRKLMRFLRKQVKNDDLLYLVETLITSYKQGLSIGSYLSQWLCNYYLSFAYHYAQQKLFKVQKRRGQEKRTRLFYKIIFYMDDILILGPRKADVKKAMLMLIRFFREELGLEIKPNWKLFQVDYIGKDGKHHGDCIDMMGYKIYRDHTEVRRSIFLRARRAYLRLRKHVQRRMEIALDLAYRCISYYGWFKNSDSNHFKKKYGIEQLMKYAKRRVSIESKIHNRTAGGQLAAA</sequence>
<name>A0A415MT92_9FIRM</name>
<dbReference type="PANTHER" id="PTHR34047">
    <property type="entry name" value="NUCLEAR INTRON MATURASE 1, MITOCHONDRIAL-RELATED"/>
    <property type="match status" value="1"/>
</dbReference>
<proteinExistence type="predicted"/>
<dbReference type="InterPro" id="IPR000477">
    <property type="entry name" value="RT_dom"/>
</dbReference>
<organism evidence="2 3">
    <name type="scientific">Dorea formicigenerans</name>
    <dbReference type="NCBI Taxonomy" id="39486"/>
    <lineage>
        <taxon>Bacteria</taxon>
        <taxon>Bacillati</taxon>
        <taxon>Bacillota</taxon>
        <taxon>Clostridia</taxon>
        <taxon>Lachnospirales</taxon>
        <taxon>Lachnospiraceae</taxon>
        <taxon>Dorea</taxon>
    </lineage>
</organism>
<dbReference type="Proteomes" id="UP000283325">
    <property type="component" value="Unassembled WGS sequence"/>
</dbReference>
<comment type="caution">
    <text evidence="2">The sequence shown here is derived from an EMBL/GenBank/DDBJ whole genome shotgun (WGS) entry which is preliminary data.</text>
</comment>
<dbReference type="PANTHER" id="PTHR34047:SF8">
    <property type="entry name" value="PROTEIN YKFC"/>
    <property type="match status" value="1"/>
</dbReference>
<protein>
    <recommendedName>
        <fullName evidence="1">Reverse transcriptase domain-containing protein</fullName>
    </recommendedName>
</protein>
<evidence type="ECO:0000259" key="1">
    <source>
        <dbReference type="PROSITE" id="PS50878"/>
    </source>
</evidence>
<feature type="domain" description="Reverse transcriptase" evidence="1">
    <location>
        <begin position="70"/>
        <end position="318"/>
    </location>
</feature>